<dbReference type="EMBL" id="LAZR01039869">
    <property type="protein sequence ID" value="KKL15928.1"/>
    <property type="molecule type" value="Genomic_DNA"/>
</dbReference>
<comment type="caution">
    <text evidence="1">The sequence shown here is derived from an EMBL/GenBank/DDBJ whole genome shotgun (WGS) entry which is preliminary data.</text>
</comment>
<sequence length="336" mass="38658">QRYYRISRGTIQTQKGMEMTEGITQTEVLEDVLAWLPDTDGKVFDIEYAQRHFKIHGTNGTMHDKHILSQVLSSLKREGKLGGDRRGEYRFVDRELKPLDWVDADAGDILDIRWPYGWGDETSFGFDDNIALFPGNLVTVAGISNAGKTTFMQNLLVLNLDAWEQRGIRYLTNELNAPEFKDRMSPHAEFYELTDVFGVPRFEAATRYDNYQDVILPNGLNLIDWLDPGENPYFVGRQLKAISEALVGGVAFIAMQKKDIIIQDQQGHEKHIPSPYAIGGQYTVHLPRVVLHIEDNYLYVKKVKKWLKENPNKKRFSFQIIDEGAHFYNIRPYVEA</sequence>
<dbReference type="AlphaFoldDB" id="A0A0F9DVQ6"/>
<dbReference type="SUPFAM" id="SSF52540">
    <property type="entry name" value="P-loop containing nucleoside triphosphate hydrolases"/>
    <property type="match status" value="1"/>
</dbReference>
<proteinExistence type="predicted"/>
<dbReference type="InterPro" id="IPR027417">
    <property type="entry name" value="P-loop_NTPase"/>
</dbReference>
<organism evidence="1">
    <name type="scientific">marine sediment metagenome</name>
    <dbReference type="NCBI Taxonomy" id="412755"/>
    <lineage>
        <taxon>unclassified sequences</taxon>
        <taxon>metagenomes</taxon>
        <taxon>ecological metagenomes</taxon>
    </lineage>
</organism>
<feature type="non-terminal residue" evidence="1">
    <location>
        <position position="1"/>
    </location>
</feature>
<name>A0A0F9DVQ6_9ZZZZ</name>
<protein>
    <submittedName>
        <fullName evidence="1">Uncharacterized protein</fullName>
    </submittedName>
</protein>
<accession>A0A0F9DVQ6</accession>
<gene>
    <name evidence="1" type="ORF">LCGC14_2500700</name>
</gene>
<evidence type="ECO:0000313" key="1">
    <source>
        <dbReference type="EMBL" id="KKL15928.1"/>
    </source>
</evidence>
<reference evidence="1" key="1">
    <citation type="journal article" date="2015" name="Nature">
        <title>Complex archaea that bridge the gap between prokaryotes and eukaryotes.</title>
        <authorList>
            <person name="Spang A."/>
            <person name="Saw J.H."/>
            <person name="Jorgensen S.L."/>
            <person name="Zaremba-Niedzwiedzka K."/>
            <person name="Martijn J."/>
            <person name="Lind A.E."/>
            <person name="van Eijk R."/>
            <person name="Schleper C."/>
            <person name="Guy L."/>
            <person name="Ettema T.J."/>
        </authorList>
    </citation>
    <scope>NUCLEOTIDE SEQUENCE</scope>
</reference>